<dbReference type="KEGG" id="sap:Sulac_0437"/>
<protein>
    <submittedName>
        <fullName evidence="5">Hydroxyglutarate oxidase</fullName>
    </submittedName>
</protein>
<keyword evidence="2" id="KW-0285">Flavoprotein</keyword>
<evidence type="ECO:0000313" key="6">
    <source>
        <dbReference type="Proteomes" id="UP000005439"/>
    </source>
</evidence>
<organism evidence="5 6">
    <name type="scientific">Sulfobacillus acidophilus (strain ATCC 700253 / DSM 10332 / NAL)</name>
    <dbReference type="NCBI Taxonomy" id="679936"/>
    <lineage>
        <taxon>Bacteria</taxon>
        <taxon>Bacillati</taxon>
        <taxon>Bacillota</taxon>
        <taxon>Clostridia</taxon>
        <taxon>Eubacteriales</taxon>
        <taxon>Clostridiales Family XVII. Incertae Sedis</taxon>
        <taxon>Sulfobacillus</taxon>
    </lineage>
</organism>
<dbReference type="PANTHER" id="PTHR43104">
    <property type="entry name" value="L-2-HYDROXYGLUTARATE DEHYDROGENASE, MITOCHONDRIAL"/>
    <property type="match status" value="1"/>
</dbReference>
<dbReference type="EMBL" id="CP003179">
    <property type="protein sequence ID" value="AEW03997.1"/>
    <property type="molecule type" value="Genomic_DNA"/>
</dbReference>
<dbReference type="Proteomes" id="UP000005439">
    <property type="component" value="Chromosome"/>
</dbReference>
<evidence type="ECO:0000256" key="3">
    <source>
        <dbReference type="ARBA" id="ARBA00022827"/>
    </source>
</evidence>
<evidence type="ECO:0000256" key="4">
    <source>
        <dbReference type="ARBA" id="ARBA00023002"/>
    </source>
</evidence>
<keyword evidence="3" id="KW-0274">FAD</keyword>
<evidence type="ECO:0000313" key="5">
    <source>
        <dbReference type="EMBL" id="AEW03997.1"/>
    </source>
</evidence>
<dbReference type="AlphaFoldDB" id="G8TYN2"/>
<evidence type="ECO:0000256" key="2">
    <source>
        <dbReference type="ARBA" id="ARBA00022630"/>
    </source>
</evidence>
<reference evidence="5 6" key="2">
    <citation type="journal article" date="2012" name="Stand. Genomic Sci.">
        <title>Complete genome sequence of the moderately thermophilic mineral-sulfide-oxidizing firmicute Sulfobacillus acidophilus type strain (NAL(T)).</title>
        <authorList>
            <person name="Anderson I."/>
            <person name="Chertkov O."/>
            <person name="Chen A."/>
            <person name="Saunders E."/>
            <person name="Lapidus A."/>
            <person name="Nolan M."/>
            <person name="Lucas S."/>
            <person name="Hammon N."/>
            <person name="Deshpande S."/>
            <person name="Cheng J.F."/>
            <person name="Han C."/>
            <person name="Tapia R."/>
            <person name="Goodwin L.A."/>
            <person name="Pitluck S."/>
            <person name="Liolios K."/>
            <person name="Pagani I."/>
            <person name="Ivanova N."/>
            <person name="Mikhailova N."/>
            <person name="Pati A."/>
            <person name="Palaniappan K."/>
            <person name="Land M."/>
            <person name="Pan C."/>
            <person name="Rohde M."/>
            <person name="Pukall R."/>
            <person name="Goker M."/>
            <person name="Detter J.C."/>
            <person name="Woyke T."/>
            <person name="Bristow J."/>
            <person name="Eisen J.A."/>
            <person name="Markowitz V."/>
            <person name="Hugenholtz P."/>
            <person name="Kyrpides N.C."/>
            <person name="Klenk H.P."/>
            <person name="Mavromatis K."/>
        </authorList>
    </citation>
    <scope>NUCLEOTIDE SEQUENCE [LARGE SCALE GENOMIC DNA]</scope>
    <source>
        <strain evidence="6">ATCC 700253 / DSM 10332 / NAL</strain>
    </source>
</reference>
<dbReference type="HOGENOM" id="CLU_2248719_0_0_9"/>
<sequence length="116" mass="13200">MRVHFTRQLTGEVLIGSNAVLVWAREQYQRRAFQVRDAWDVLTYPGFWRMVRRYGAAGLAELYRSLWVPAYLALSRRYVPDLAAADIVLGPVGIRAQTVDGAGRLSDDLPCTLWTM</sequence>
<comment type="cofactor">
    <cofactor evidence="1">
        <name>FAD</name>
        <dbReference type="ChEBI" id="CHEBI:57692"/>
    </cofactor>
</comment>
<keyword evidence="6" id="KW-1185">Reference proteome</keyword>
<gene>
    <name evidence="5" type="ordered locus">Sulac_0437</name>
</gene>
<dbReference type="GO" id="GO:0005737">
    <property type="term" value="C:cytoplasm"/>
    <property type="evidence" value="ECO:0007669"/>
    <property type="project" value="TreeGrafter"/>
</dbReference>
<accession>G8TYN2</accession>
<proteinExistence type="predicted"/>
<keyword evidence="4" id="KW-0560">Oxidoreductase</keyword>
<evidence type="ECO:0000256" key="1">
    <source>
        <dbReference type="ARBA" id="ARBA00001974"/>
    </source>
</evidence>
<dbReference type="PANTHER" id="PTHR43104:SF2">
    <property type="entry name" value="L-2-HYDROXYGLUTARATE DEHYDROGENASE, MITOCHONDRIAL"/>
    <property type="match status" value="1"/>
</dbReference>
<dbReference type="Gene3D" id="3.30.9.10">
    <property type="entry name" value="D-Amino Acid Oxidase, subunit A, domain 2"/>
    <property type="match status" value="1"/>
</dbReference>
<reference evidence="6" key="1">
    <citation type="submission" date="2011-12" db="EMBL/GenBank/DDBJ databases">
        <title>The complete genome of chromosome of Sulfobacillus acidophilus DSM 10332.</title>
        <authorList>
            <person name="Lucas S."/>
            <person name="Han J."/>
            <person name="Lapidus A."/>
            <person name="Bruce D."/>
            <person name="Goodwin L."/>
            <person name="Pitluck S."/>
            <person name="Peters L."/>
            <person name="Kyrpides N."/>
            <person name="Mavromatis K."/>
            <person name="Ivanova N."/>
            <person name="Mikhailova N."/>
            <person name="Chertkov O."/>
            <person name="Saunders E."/>
            <person name="Detter J.C."/>
            <person name="Tapia R."/>
            <person name="Han C."/>
            <person name="Land M."/>
            <person name="Hauser L."/>
            <person name="Markowitz V."/>
            <person name="Cheng J.-F."/>
            <person name="Hugenholtz P."/>
            <person name="Woyke T."/>
            <person name="Wu D."/>
            <person name="Pukall R."/>
            <person name="Gehrich-Schroeter G."/>
            <person name="Schneider S."/>
            <person name="Klenk H.-P."/>
            <person name="Eisen J.A."/>
        </authorList>
    </citation>
    <scope>NUCLEOTIDE SEQUENCE [LARGE SCALE GENOMIC DNA]</scope>
    <source>
        <strain evidence="6">ATCC 700253 / DSM 10332 / NAL</strain>
    </source>
</reference>
<dbReference type="PATRIC" id="fig|679936.5.peg.449"/>
<dbReference type="GO" id="GO:0047545">
    <property type="term" value="F:(S)-2-hydroxyglutarate dehydrogenase activity"/>
    <property type="evidence" value="ECO:0007669"/>
    <property type="project" value="TreeGrafter"/>
</dbReference>
<name>G8TYN2_SULAD</name>
<dbReference type="STRING" id="679936.Sulac_0437"/>